<comment type="caution">
    <text evidence="2">The sequence shown here is derived from an EMBL/GenBank/DDBJ whole genome shotgun (WGS) entry which is preliminary data.</text>
</comment>
<dbReference type="AlphaFoldDB" id="A0A9D1SE36"/>
<evidence type="ECO:0000259" key="1">
    <source>
        <dbReference type="Pfam" id="PF12652"/>
    </source>
</evidence>
<keyword evidence="2" id="KW-0946">Virion</keyword>
<dbReference type="InterPro" id="IPR024207">
    <property type="entry name" value="CotJB_dom"/>
</dbReference>
<dbReference type="EMBL" id="DVNB01000028">
    <property type="protein sequence ID" value="HIU56721.1"/>
    <property type="molecule type" value="Genomic_DNA"/>
</dbReference>
<evidence type="ECO:0000313" key="2">
    <source>
        <dbReference type="EMBL" id="HIU56721.1"/>
    </source>
</evidence>
<keyword evidence="2" id="KW-0167">Capsid protein</keyword>
<organism evidence="2 3">
    <name type="scientific">Candidatus Ornithomonoglobus merdipullorum</name>
    <dbReference type="NCBI Taxonomy" id="2840895"/>
    <lineage>
        <taxon>Bacteria</taxon>
        <taxon>Bacillati</taxon>
        <taxon>Bacillota</taxon>
        <taxon>Clostridia</taxon>
        <taxon>Candidatus Ornithomonoglobus</taxon>
    </lineage>
</organism>
<sequence length="84" mass="10101">MSKQEKLLELQKYNFAAYDMLLYLDTHPEDKKAFEMFKQLVEKFNKLKLEYENEFGPVEPYSAARFGTFNWLEGPWPWEKEANA</sequence>
<protein>
    <submittedName>
        <fullName evidence="2">Spore coat protein CotJB</fullName>
    </submittedName>
</protein>
<dbReference type="Pfam" id="PF12652">
    <property type="entry name" value="CotJB"/>
    <property type="match status" value="1"/>
</dbReference>
<gene>
    <name evidence="2" type="ORF">IAA61_02775</name>
</gene>
<reference evidence="2" key="1">
    <citation type="submission" date="2020-10" db="EMBL/GenBank/DDBJ databases">
        <authorList>
            <person name="Gilroy R."/>
        </authorList>
    </citation>
    <scope>NUCLEOTIDE SEQUENCE</scope>
    <source>
        <strain evidence="2">USAMLcec3-3695</strain>
    </source>
</reference>
<proteinExistence type="predicted"/>
<accession>A0A9D1SE36</accession>
<reference evidence="2" key="2">
    <citation type="journal article" date="2021" name="PeerJ">
        <title>Extensive microbial diversity within the chicken gut microbiome revealed by metagenomics and culture.</title>
        <authorList>
            <person name="Gilroy R."/>
            <person name="Ravi A."/>
            <person name="Getino M."/>
            <person name="Pursley I."/>
            <person name="Horton D.L."/>
            <person name="Alikhan N.F."/>
            <person name="Baker D."/>
            <person name="Gharbi K."/>
            <person name="Hall N."/>
            <person name="Watson M."/>
            <person name="Adriaenssens E.M."/>
            <person name="Foster-Nyarko E."/>
            <person name="Jarju S."/>
            <person name="Secka A."/>
            <person name="Antonio M."/>
            <person name="Oren A."/>
            <person name="Chaudhuri R.R."/>
            <person name="La Ragione R."/>
            <person name="Hildebrand F."/>
            <person name="Pallen M.J."/>
        </authorList>
    </citation>
    <scope>NUCLEOTIDE SEQUENCE</scope>
    <source>
        <strain evidence="2">USAMLcec3-3695</strain>
    </source>
</reference>
<dbReference type="Proteomes" id="UP000824109">
    <property type="component" value="Unassembled WGS sequence"/>
</dbReference>
<feature type="domain" description="Protein CotJB" evidence="1">
    <location>
        <begin position="5"/>
        <end position="79"/>
    </location>
</feature>
<name>A0A9D1SE36_9FIRM</name>
<evidence type="ECO:0000313" key="3">
    <source>
        <dbReference type="Proteomes" id="UP000824109"/>
    </source>
</evidence>